<proteinExistence type="predicted"/>
<dbReference type="PANTHER" id="PTHR10237">
    <property type="entry name" value="DEFORMED EPIDERMAL AUTOREGULATORY FACTOR 1 HOMOLOG SUPPRESSIN"/>
    <property type="match status" value="1"/>
</dbReference>
<evidence type="ECO:0000313" key="7">
    <source>
        <dbReference type="Proteomes" id="UP000239899"/>
    </source>
</evidence>
<keyword evidence="2 4" id="KW-0863">Zinc-finger</keyword>
<evidence type="ECO:0000259" key="5">
    <source>
        <dbReference type="PROSITE" id="PS50865"/>
    </source>
</evidence>
<dbReference type="GO" id="GO:0000981">
    <property type="term" value="F:DNA-binding transcription factor activity, RNA polymerase II-specific"/>
    <property type="evidence" value="ECO:0007669"/>
    <property type="project" value="TreeGrafter"/>
</dbReference>
<dbReference type="EMBL" id="LHPG02000006">
    <property type="protein sequence ID" value="PRW57754.1"/>
    <property type="molecule type" value="Genomic_DNA"/>
</dbReference>
<gene>
    <name evidence="6" type="ORF">C2E21_3581</name>
</gene>
<evidence type="ECO:0000313" key="6">
    <source>
        <dbReference type="EMBL" id="PRW57754.1"/>
    </source>
</evidence>
<reference evidence="6 7" key="1">
    <citation type="journal article" date="2018" name="Plant J.">
        <title>Genome sequences of Chlorella sorokiniana UTEX 1602 and Micractinium conductrix SAG 241.80: implications to maltose excretion by a green alga.</title>
        <authorList>
            <person name="Arriola M.B."/>
            <person name="Velmurugan N."/>
            <person name="Zhang Y."/>
            <person name="Plunkett M.H."/>
            <person name="Hondzo H."/>
            <person name="Barney B.M."/>
        </authorList>
    </citation>
    <scope>NUCLEOTIDE SEQUENCE [LARGE SCALE GENOMIC DNA]</scope>
    <source>
        <strain evidence="7">UTEX 1602</strain>
    </source>
</reference>
<keyword evidence="7" id="KW-1185">Reference proteome</keyword>
<keyword evidence="1" id="KW-0479">Metal-binding</keyword>
<dbReference type="OrthoDB" id="265717at2759"/>
<sequence length="1409" mass="146834">MDFSELPKLIQENKACWASLSAAGKAEVTGLLRDLIDALAALDGKLAAALAVPRSAAAAEKAEAELMLQLTAPLPVLVDCCALARVVQLSPQEMGQLARCGTLIVGDGTHAHMAMWLRKFAPALHDPAALPPEAQGQPNPLYTMSAVNRQLRAAEDLMQLLQECRGDAALAAFAATVWPPDRVTRWLGSLLAVVQAGKEAECHHSSLAAMAVVCATLLSQPAFAPHQAAQLDAVLALSDWATIATCGMMPFHVMANLALGPGAGAFDVRELQGMAAAEVEAQLVSLLLLRSGDVRRNRLAGADWAILSESYGAVVESLVLAYVLHGVPYGSRSRARQALVDTLRQQLERFEQGARAAADNCTFTLRHAVRNSQLATALAASGLLGSILRASVEQGAAGRMDAIQVASVQAWASAILVALPRVASSLSAPPGSSPALQQALQRCKAAGADLAAALQAVKGRLLAEVPQLYSAQLGPAAEALGAALEAWGDEPEAGNKQLLELAQAAATRSCAYLRCTNVGAVGGTGAGEQQGSLRCSACRAVWYCSTACSHADWRAGHRRVCKALASARQAEKAAAVVAAAAAAACRRWLPLLAAGQRSLIMALRSTASLLRKAIAYFSTAAVTGDAFDDAVDYVDFSRLSAMVQQAETGWAAADPALQAELTQLLLDLASTLAALEGKLSAALAVRRSAAGQNKATAELLTQMGAALPVLRECAILARTAQLPREQAAQFARCGVLLVGGSSCAVPATWLREFAPALRDPAALPLAVRQPPASTFSVSQVTMQLQAADRLLQLLLECGDDDAMAAFAADVWPPELVTRWLACVLVVVHAGKDADCHHSSLVPLAIVCATLLTHPALAAHQAAVQASLALQSKLVALLPEFLPHLARLLTLLLRDSELAAQLAAQPAEAVAAACDNVAAVVRQAATGMSLGEAIEQELFTRHGTSGAPDRVAFLSTAAAAVLATLRLVHFAAELPLLAARAGQPAGLATAGAQLADTCFTHGSDCMVAAFNQGRKLQQLPERELCAALRQHGVPALLCQLHSTACRLLHCVAAAAPEQLEALPRLHHLQLCASFCAMPFRTTADLALSTAAGAFEARVLQGMAAAQLEAQQVSLQRLNSDVAQRRYLADQPGSAEVFGVAVECRVQAFALCGVPYGSGSAARQALVDSLLQQLERYEHGTRAVLDNSIFVLRHASQHSELAAAVVASGLLGHILRATAEQGAVGRIAPNAVARVQHWASAILLALPTAARTLAEEPHASAAAQQAAQQCMAAAAHLEAVLQNVQPQLPEGLAQLYPAQLELAAQALGSALEAWGDVPEHARQNLLDLSQAVATRGCAYLRCTNVGAVGGPGAGQQQGSSRCSACRAVWYCGTACSHADWRAGHRRVCKALAAVRQADKAAAAAAAEQQQA</sequence>
<dbReference type="Proteomes" id="UP000239899">
    <property type="component" value="Unassembled WGS sequence"/>
</dbReference>
<protein>
    <submittedName>
        <fullName evidence="6">Zinc finger MYND domain-containing 19 Q7TSV3 isoform A</fullName>
    </submittedName>
</protein>
<dbReference type="Gene3D" id="6.10.140.2220">
    <property type="match status" value="2"/>
</dbReference>
<keyword evidence="3" id="KW-0862">Zinc</keyword>
<dbReference type="Pfam" id="PF01753">
    <property type="entry name" value="zf-MYND"/>
    <property type="match status" value="2"/>
</dbReference>
<accession>A0A2P6TUM8</accession>
<name>A0A2P6TUM8_CHLSO</name>
<dbReference type="GO" id="GO:0005634">
    <property type="term" value="C:nucleus"/>
    <property type="evidence" value="ECO:0007669"/>
    <property type="project" value="TreeGrafter"/>
</dbReference>
<evidence type="ECO:0000256" key="3">
    <source>
        <dbReference type="ARBA" id="ARBA00022833"/>
    </source>
</evidence>
<evidence type="ECO:0000256" key="4">
    <source>
        <dbReference type="PROSITE-ProRule" id="PRU00134"/>
    </source>
</evidence>
<feature type="domain" description="MYND-type" evidence="5">
    <location>
        <begin position="515"/>
        <end position="561"/>
    </location>
</feature>
<dbReference type="InterPro" id="IPR024119">
    <property type="entry name" value="TF_DEAF-1"/>
</dbReference>
<dbReference type="GO" id="GO:0008270">
    <property type="term" value="F:zinc ion binding"/>
    <property type="evidence" value="ECO:0007669"/>
    <property type="project" value="UniProtKB-KW"/>
</dbReference>
<feature type="domain" description="MYND-type" evidence="5">
    <location>
        <begin position="1340"/>
        <end position="1386"/>
    </location>
</feature>
<dbReference type="SUPFAM" id="SSF144232">
    <property type="entry name" value="HIT/MYND zinc finger-like"/>
    <property type="match status" value="2"/>
</dbReference>
<dbReference type="PANTHER" id="PTHR10237:SF14">
    <property type="entry name" value="MYND-TYPE DOMAIN-CONTAINING PROTEIN"/>
    <property type="match status" value="1"/>
</dbReference>
<organism evidence="6 7">
    <name type="scientific">Chlorella sorokiniana</name>
    <name type="common">Freshwater green alga</name>
    <dbReference type="NCBI Taxonomy" id="3076"/>
    <lineage>
        <taxon>Eukaryota</taxon>
        <taxon>Viridiplantae</taxon>
        <taxon>Chlorophyta</taxon>
        <taxon>core chlorophytes</taxon>
        <taxon>Trebouxiophyceae</taxon>
        <taxon>Chlorellales</taxon>
        <taxon>Chlorellaceae</taxon>
        <taxon>Chlorella clade</taxon>
        <taxon>Chlorella</taxon>
    </lineage>
</organism>
<evidence type="ECO:0000256" key="1">
    <source>
        <dbReference type="ARBA" id="ARBA00022723"/>
    </source>
</evidence>
<dbReference type="PROSITE" id="PS50865">
    <property type="entry name" value="ZF_MYND_2"/>
    <property type="match status" value="2"/>
</dbReference>
<comment type="caution">
    <text evidence="6">The sequence shown here is derived from an EMBL/GenBank/DDBJ whole genome shotgun (WGS) entry which is preliminary data.</text>
</comment>
<evidence type="ECO:0000256" key="2">
    <source>
        <dbReference type="ARBA" id="ARBA00022771"/>
    </source>
</evidence>
<dbReference type="InterPro" id="IPR002893">
    <property type="entry name" value="Znf_MYND"/>
</dbReference>